<organism evidence="2 3">
    <name type="scientific">Melipona bicolor</name>
    <dbReference type="NCBI Taxonomy" id="60889"/>
    <lineage>
        <taxon>Eukaryota</taxon>
        <taxon>Metazoa</taxon>
        <taxon>Ecdysozoa</taxon>
        <taxon>Arthropoda</taxon>
        <taxon>Hexapoda</taxon>
        <taxon>Insecta</taxon>
        <taxon>Pterygota</taxon>
        <taxon>Neoptera</taxon>
        <taxon>Endopterygota</taxon>
        <taxon>Hymenoptera</taxon>
        <taxon>Apocrita</taxon>
        <taxon>Aculeata</taxon>
        <taxon>Apoidea</taxon>
        <taxon>Anthophila</taxon>
        <taxon>Apidae</taxon>
        <taxon>Melipona</taxon>
    </lineage>
</organism>
<proteinExistence type="predicted"/>
<sequence length="121" mass="13573">MRRSSVKSPGTRPISNKKPVVDISGLELLSNSIEQLEQLKPSTQNVGAVLELERSSLEGEQSEQGKCLGEKEVRAGRFGELQESQEAESRWRSENGGYDSLHYENRNNGKARNDEQVQEEL</sequence>
<keyword evidence="3" id="KW-1185">Reference proteome</keyword>
<gene>
    <name evidence="2" type="ORF">K0M31_013812</name>
</gene>
<evidence type="ECO:0000313" key="3">
    <source>
        <dbReference type="Proteomes" id="UP001177670"/>
    </source>
</evidence>
<accession>A0AA40KGA2</accession>
<dbReference type="AlphaFoldDB" id="A0AA40KGA2"/>
<protein>
    <submittedName>
        <fullName evidence="2">Uncharacterized protein</fullName>
    </submittedName>
</protein>
<evidence type="ECO:0000256" key="1">
    <source>
        <dbReference type="SAM" id="MobiDB-lite"/>
    </source>
</evidence>
<dbReference type="EMBL" id="JAHYIQ010000039">
    <property type="protein sequence ID" value="KAK1119040.1"/>
    <property type="molecule type" value="Genomic_DNA"/>
</dbReference>
<dbReference type="Proteomes" id="UP001177670">
    <property type="component" value="Unassembled WGS sequence"/>
</dbReference>
<evidence type="ECO:0000313" key="2">
    <source>
        <dbReference type="EMBL" id="KAK1119040.1"/>
    </source>
</evidence>
<reference evidence="2" key="1">
    <citation type="submission" date="2021-10" db="EMBL/GenBank/DDBJ databases">
        <title>Melipona bicolor Genome sequencing and assembly.</title>
        <authorList>
            <person name="Araujo N.S."/>
            <person name="Arias M.C."/>
        </authorList>
    </citation>
    <scope>NUCLEOTIDE SEQUENCE</scope>
    <source>
        <strain evidence="2">USP_2M_L1-L4_2017</strain>
        <tissue evidence="2">Whole body</tissue>
    </source>
</reference>
<comment type="caution">
    <text evidence="2">The sequence shown here is derived from an EMBL/GenBank/DDBJ whole genome shotgun (WGS) entry which is preliminary data.</text>
</comment>
<feature type="compositionally biased region" description="Basic and acidic residues" evidence="1">
    <location>
        <begin position="101"/>
        <end position="115"/>
    </location>
</feature>
<name>A0AA40KGA2_9HYME</name>
<feature type="region of interest" description="Disordered" evidence="1">
    <location>
        <begin position="78"/>
        <end position="121"/>
    </location>
</feature>